<feature type="signal peptide" evidence="2">
    <location>
        <begin position="1"/>
        <end position="25"/>
    </location>
</feature>
<protein>
    <submittedName>
        <fullName evidence="3">Uncharacterized protein</fullName>
    </submittedName>
</protein>
<evidence type="ECO:0000313" key="3">
    <source>
        <dbReference type="EMBL" id="CDS08726.1"/>
    </source>
</evidence>
<dbReference type="OrthoDB" id="2284812at2759"/>
<feature type="chain" id="PRO_5001726615" evidence="2">
    <location>
        <begin position="26"/>
        <end position="397"/>
    </location>
</feature>
<feature type="compositionally biased region" description="Polar residues" evidence="1">
    <location>
        <begin position="102"/>
        <end position="119"/>
    </location>
</feature>
<feature type="region of interest" description="Disordered" evidence="1">
    <location>
        <begin position="349"/>
        <end position="397"/>
    </location>
</feature>
<keyword evidence="2" id="KW-0732">Signal</keyword>
<gene>
    <name evidence="3" type="ORF">LRAMOSA10087</name>
</gene>
<evidence type="ECO:0000256" key="1">
    <source>
        <dbReference type="SAM" id="MobiDB-lite"/>
    </source>
</evidence>
<organism evidence="3">
    <name type="scientific">Lichtheimia ramosa</name>
    <dbReference type="NCBI Taxonomy" id="688394"/>
    <lineage>
        <taxon>Eukaryota</taxon>
        <taxon>Fungi</taxon>
        <taxon>Fungi incertae sedis</taxon>
        <taxon>Mucoromycota</taxon>
        <taxon>Mucoromycotina</taxon>
        <taxon>Mucoromycetes</taxon>
        <taxon>Mucorales</taxon>
        <taxon>Lichtheimiaceae</taxon>
        <taxon>Lichtheimia</taxon>
    </lineage>
</organism>
<reference evidence="3" key="1">
    <citation type="journal article" date="2014" name="Genome Announc.">
        <title>De novo whole-genome sequence and genome annotation of Lichtheimia ramosa.</title>
        <authorList>
            <person name="Linde J."/>
            <person name="Schwartze V."/>
            <person name="Binder U."/>
            <person name="Lass-Florl C."/>
            <person name="Voigt K."/>
            <person name="Horn F."/>
        </authorList>
    </citation>
    <scope>NUCLEOTIDE SEQUENCE</scope>
    <source>
        <strain evidence="3">JMRC FSU:6197</strain>
    </source>
</reference>
<feature type="compositionally biased region" description="Acidic residues" evidence="1">
    <location>
        <begin position="141"/>
        <end position="159"/>
    </location>
</feature>
<name>A0A077WM18_9FUNG</name>
<evidence type="ECO:0000256" key="2">
    <source>
        <dbReference type="SAM" id="SignalP"/>
    </source>
</evidence>
<dbReference type="EMBL" id="LK023327">
    <property type="protein sequence ID" value="CDS08726.1"/>
    <property type="molecule type" value="Genomic_DNA"/>
</dbReference>
<proteinExistence type="predicted"/>
<sequence length="397" mass="44148">MTYYPLHLGRLTVLLLLWTTIACKAAVIPQLPQQQLSETPVLDHQQPDQQSSQENAAFLNHDSYYNNDPPTITNNLITAEAPSENIVLQNEFAVPPPIVPDTESQQDSLPYNDNQQDDSLMNHAIDKDNDQMLDNPSMSTMDEEDDNELYDDDDEDEDDMLATNDEEGYLFNVPDNNDDIENEELVVDPSTGMPAFRNKNDNDFNVMNQPNAPAPADNDIGIITPPSVDHKSSPATDASTSTTPLHQHSFFGDWRLLLAAVALLAVWKLVTGKPRLMGASTRLSIAETVGPHLERRKQLIQKYELAAASRRIPIHTTDMAPRKVPSFVFPTIPEEKDEEGSAFDISTRRVSTGHIRRPPPPPPSIHLGNTMPAARTSGSNSSFHHSRHVSFSGKFNL</sequence>
<accession>A0A077WM18</accession>
<feature type="region of interest" description="Disordered" evidence="1">
    <location>
        <begin position="95"/>
        <end position="159"/>
    </location>
</feature>
<dbReference type="AlphaFoldDB" id="A0A077WM18"/>